<accession>A0A4P6MQM1</accession>
<protein>
    <submittedName>
        <fullName evidence="1">Kinase</fullName>
    </submittedName>
</protein>
<dbReference type="GO" id="GO:0005737">
    <property type="term" value="C:cytoplasm"/>
    <property type="evidence" value="ECO:0007669"/>
    <property type="project" value="TreeGrafter"/>
</dbReference>
<gene>
    <name evidence="1" type="ORF">EG856_00250</name>
</gene>
<dbReference type="Proteomes" id="UP000289326">
    <property type="component" value="Chromosome"/>
</dbReference>
<dbReference type="GO" id="GO:0006646">
    <property type="term" value="P:phosphatidylethanolamine biosynthetic process"/>
    <property type="evidence" value="ECO:0007669"/>
    <property type="project" value="TreeGrafter"/>
</dbReference>
<dbReference type="Pfam" id="PF01633">
    <property type="entry name" value="Choline_kinase"/>
    <property type="match status" value="1"/>
</dbReference>
<sequence length="474" mass="56825">MQTKIEILKKKLNTDVLSKLKNINFVYEGFHNLTFSAYYNNLKVQIRLPKTNLVDHSTEQKILQQFTDTIFYQDGILIKKWFEGKNIENVELNIEDQINIINEVKKFHQLPIDIEAINFFYYGKSNQKYQKLVKKYTNDKDLVTGHNDLNGKNILINSQGKIKLIDFEWVRKSHPFFDAISLYRNLNLDKNLILKNFDISEEQFKEIAYIYDKFKELAYKKTYSKLILDKDTKKLHGGYTNTSYVKNDIFIQIKHKNGFNHLHKLNIFNNLKPNEKIIYEDSYKIVRKFIQTINIDFSDWKTREKIAISIADIHNYPVKITQNNIYERIIYYVSKLKNHQKFNDVFSDEIKNRIINNSKELRNEVLSHNDLNRENILMNKTREIKIIDFEYASMNSKYFDIAYHCSDLDYNSEDEHKFIEIYKKNTDSTFDLNEYYRVKAIANFYGISWSLMLNPDFDFTWLTKHVINNLKYLK</sequence>
<keyword evidence="1" id="KW-0808">Transferase</keyword>
<dbReference type="RefSeq" id="WP_130429147.1">
    <property type="nucleotide sequence ID" value="NZ_CP034841.1"/>
</dbReference>
<reference evidence="1 2" key="1">
    <citation type="submission" date="2019-01" db="EMBL/GenBank/DDBJ databases">
        <title>Complete sequence and annotation of the Mycoplasma phocirhinis strain 852T genome.</title>
        <authorList>
            <person name="Frasca S.Jr."/>
            <person name="Kutish G.F."/>
            <person name="Castellanos Gell J."/>
            <person name="Michaels D.L."/>
            <person name="Brown D.R."/>
        </authorList>
    </citation>
    <scope>NUCLEOTIDE SEQUENCE [LARGE SCALE GENOMIC DNA]</scope>
    <source>
        <strain evidence="1 2">852</strain>
    </source>
</reference>
<dbReference type="PANTHER" id="PTHR22603">
    <property type="entry name" value="CHOLINE/ETHANOALAMINE KINASE"/>
    <property type="match status" value="1"/>
</dbReference>
<organism evidence="1 2">
    <name type="scientific">Mycoplasmopsis phocirhinis</name>
    <dbReference type="NCBI Taxonomy" id="142650"/>
    <lineage>
        <taxon>Bacteria</taxon>
        <taxon>Bacillati</taxon>
        <taxon>Mycoplasmatota</taxon>
        <taxon>Mycoplasmoidales</taxon>
        <taxon>Metamycoplasmataceae</taxon>
        <taxon>Mycoplasmopsis</taxon>
    </lineage>
</organism>
<dbReference type="PANTHER" id="PTHR22603:SF66">
    <property type="entry name" value="ETHANOLAMINE KINASE"/>
    <property type="match status" value="1"/>
</dbReference>
<keyword evidence="2" id="KW-1185">Reference proteome</keyword>
<dbReference type="KEGG" id="mphi:EG856_00250"/>
<evidence type="ECO:0000313" key="1">
    <source>
        <dbReference type="EMBL" id="QBF34369.1"/>
    </source>
</evidence>
<keyword evidence="1" id="KW-0418">Kinase</keyword>
<dbReference type="AlphaFoldDB" id="A0A4P6MQM1"/>
<name>A0A4P6MQM1_9BACT</name>
<dbReference type="GO" id="GO:0004305">
    <property type="term" value="F:ethanolamine kinase activity"/>
    <property type="evidence" value="ECO:0007669"/>
    <property type="project" value="TreeGrafter"/>
</dbReference>
<dbReference type="EMBL" id="CP034841">
    <property type="protein sequence ID" value="QBF34369.1"/>
    <property type="molecule type" value="Genomic_DNA"/>
</dbReference>
<dbReference type="Gene3D" id="3.90.1200.10">
    <property type="match status" value="2"/>
</dbReference>
<dbReference type="InterPro" id="IPR011009">
    <property type="entry name" value="Kinase-like_dom_sf"/>
</dbReference>
<evidence type="ECO:0000313" key="2">
    <source>
        <dbReference type="Proteomes" id="UP000289326"/>
    </source>
</evidence>
<proteinExistence type="predicted"/>
<dbReference type="SUPFAM" id="SSF56112">
    <property type="entry name" value="Protein kinase-like (PK-like)"/>
    <property type="match status" value="2"/>
</dbReference>
<dbReference type="OrthoDB" id="396476at2"/>